<sequence>MTVKKKVAAFIAKYNEKTKSINDQIQETSKRLEDLSLEIQFIKEKEIPEAVQRRVFTGDRSQEAKIRKTLEKLQVEYQEKSEDLIVIQNLLLLYKQQAADEIRPLQKLFFEENNMVCDEAYERMVKARKVYTLAVLKETEILHDYRDINRQIQEIEVIAGRRQYAETVFPIDSLKLKDLSIDLDEITRIAKRFR</sequence>
<dbReference type="EMBL" id="JAFHKR010000039">
    <property type="protein sequence ID" value="MBN3556057.1"/>
    <property type="molecule type" value="Genomic_DNA"/>
</dbReference>
<evidence type="ECO:0000256" key="1">
    <source>
        <dbReference type="SAM" id="Coils"/>
    </source>
</evidence>
<protein>
    <submittedName>
        <fullName evidence="2">Uncharacterized protein</fullName>
    </submittedName>
</protein>
<dbReference type="Proteomes" id="UP001296923">
    <property type="component" value="Unassembled WGS sequence"/>
</dbReference>
<evidence type="ECO:0000313" key="3">
    <source>
        <dbReference type="Proteomes" id="UP001296923"/>
    </source>
</evidence>
<organism evidence="2 3">
    <name type="scientific">Fictibacillus nanhaiensis</name>
    <dbReference type="NCBI Taxonomy" id="742169"/>
    <lineage>
        <taxon>Bacteria</taxon>
        <taxon>Bacillati</taxon>
        <taxon>Bacillota</taxon>
        <taxon>Bacilli</taxon>
        <taxon>Bacillales</taxon>
        <taxon>Fictibacillaceae</taxon>
        <taxon>Fictibacillus</taxon>
    </lineage>
</organism>
<accession>A0ABS2ZV32</accession>
<gene>
    <name evidence="2" type="ORF">JYA63_17390</name>
</gene>
<feature type="coiled-coil region" evidence="1">
    <location>
        <begin position="11"/>
        <end position="90"/>
    </location>
</feature>
<name>A0ABS2ZV32_9BACL</name>
<keyword evidence="3" id="KW-1185">Reference proteome</keyword>
<comment type="caution">
    <text evidence="2">The sequence shown here is derived from an EMBL/GenBank/DDBJ whole genome shotgun (WGS) entry which is preliminary data.</text>
</comment>
<dbReference type="RefSeq" id="WP_205726801.1">
    <property type="nucleotide sequence ID" value="NZ_JAFHKR010000039.1"/>
</dbReference>
<keyword evidence="1" id="KW-0175">Coiled coil</keyword>
<evidence type="ECO:0000313" key="2">
    <source>
        <dbReference type="EMBL" id="MBN3556057.1"/>
    </source>
</evidence>
<proteinExistence type="predicted"/>
<reference evidence="2 3" key="1">
    <citation type="submission" date="2021-01" db="EMBL/GenBank/DDBJ databases">
        <title>Genome Sequencing of Type Strains.</title>
        <authorList>
            <person name="Lemaire J.F."/>
            <person name="Inderbitzin P."/>
            <person name="Collins S.B."/>
            <person name="Wespe N."/>
            <person name="Knight-Connoni V."/>
        </authorList>
    </citation>
    <scope>NUCLEOTIDE SEQUENCE [LARGE SCALE GENOMIC DNA]</scope>
    <source>
        <strain evidence="2 3">DSM 23009</strain>
    </source>
</reference>